<feature type="DNA-binding region" description="H-T-H motif" evidence="4">
    <location>
        <begin position="29"/>
        <end position="48"/>
    </location>
</feature>
<evidence type="ECO:0000313" key="7">
    <source>
        <dbReference type="Proteomes" id="UP000189857"/>
    </source>
</evidence>
<keyword evidence="2 4" id="KW-0238">DNA-binding</keyword>
<dbReference type="OrthoDB" id="9814703at2"/>
<dbReference type="PANTHER" id="PTHR47506">
    <property type="entry name" value="TRANSCRIPTIONAL REGULATORY PROTEIN"/>
    <property type="match status" value="1"/>
</dbReference>
<evidence type="ECO:0000313" key="6">
    <source>
        <dbReference type="EMBL" id="SKA02883.1"/>
    </source>
</evidence>
<organism evidence="6 7">
    <name type="scientific">Eubacterium ruminantium</name>
    <dbReference type="NCBI Taxonomy" id="42322"/>
    <lineage>
        <taxon>Bacteria</taxon>
        <taxon>Bacillati</taxon>
        <taxon>Bacillota</taxon>
        <taxon>Clostridia</taxon>
        <taxon>Eubacteriales</taxon>
        <taxon>Eubacteriaceae</taxon>
        <taxon>Eubacterium</taxon>
    </lineage>
</organism>
<keyword evidence="7" id="KW-1185">Reference proteome</keyword>
<gene>
    <name evidence="6" type="ORF">SAMN02745110_02381</name>
</gene>
<dbReference type="GO" id="GO:0003677">
    <property type="term" value="F:DNA binding"/>
    <property type="evidence" value="ECO:0007669"/>
    <property type="project" value="UniProtKB-UniRule"/>
</dbReference>
<dbReference type="InterPro" id="IPR009057">
    <property type="entry name" value="Homeodomain-like_sf"/>
</dbReference>
<dbReference type="InterPro" id="IPR036271">
    <property type="entry name" value="Tet_transcr_reg_TetR-rel_C_sf"/>
</dbReference>
<evidence type="ECO:0000256" key="3">
    <source>
        <dbReference type="ARBA" id="ARBA00023163"/>
    </source>
</evidence>
<protein>
    <submittedName>
        <fullName evidence="6">Transcriptional regulator, TetR family</fullName>
    </submittedName>
</protein>
<dbReference type="PROSITE" id="PS50977">
    <property type="entry name" value="HTH_TETR_2"/>
    <property type="match status" value="1"/>
</dbReference>
<evidence type="ECO:0000256" key="4">
    <source>
        <dbReference type="PROSITE-ProRule" id="PRU00335"/>
    </source>
</evidence>
<name>A0A1T4QGG6_9FIRM</name>
<dbReference type="Proteomes" id="UP000189857">
    <property type="component" value="Unassembled WGS sequence"/>
</dbReference>
<dbReference type="Gene3D" id="1.10.357.10">
    <property type="entry name" value="Tetracycline Repressor, domain 2"/>
    <property type="match status" value="1"/>
</dbReference>
<dbReference type="AlphaFoldDB" id="A0A1T4QGG6"/>
<evidence type="ECO:0000259" key="5">
    <source>
        <dbReference type="PROSITE" id="PS50977"/>
    </source>
</evidence>
<keyword evidence="1" id="KW-0805">Transcription regulation</keyword>
<dbReference type="SUPFAM" id="SSF48498">
    <property type="entry name" value="Tetracyclin repressor-like, C-terminal domain"/>
    <property type="match status" value="1"/>
</dbReference>
<proteinExistence type="predicted"/>
<dbReference type="InterPro" id="IPR001647">
    <property type="entry name" value="HTH_TetR"/>
</dbReference>
<dbReference type="Pfam" id="PF00440">
    <property type="entry name" value="TetR_N"/>
    <property type="match status" value="1"/>
</dbReference>
<sequence length="189" mass="21632">MGIKGEKTRENILDVSYSLFAEKGFKQVTMKDVCETVGMSRGGLYSHFSSTSQIFEAILEKITEKDALDFESEIKKGIPAVQILDKALSLLKSEMKHPEDSLGIAIYEYAQTVDSDVMEEMNKSGEKRWAKLIRYGIKTGEFNDVNVNEIVNIILYSYQGVRMWSRIIPMKQKTFNSILDNIKRQLTER</sequence>
<dbReference type="RefSeq" id="WP_078788169.1">
    <property type="nucleotide sequence ID" value="NZ_FMTO01000019.1"/>
</dbReference>
<dbReference type="EMBL" id="FUXA01000020">
    <property type="protein sequence ID" value="SKA02883.1"/>
    <property type="molecule type" value="Genomic_DNA"/>
</dbReference>
<dbReference type="SUPFAM" id="SSF46689">
    <property type="entry name" value="Homeodomain-like"/>
    <property type="match status" value="1"/>
</dbReference>
<accession>A0A1T4QGG6</accession>
<reference evidence="6 7" key="1">
    <citation type="submission" date="2017-02" db="EMBL/GenBank/DDBJ databases">
        <authorList>
            <person name="Peterson S.W."/>
        </authorList>
    </citation>
    <scope>NUCLEOTIDE SEQUENCE [LARGE SCALE GENOMIC DNA]</scope>
    <source>
        <strain evidence="6 7">ATCC 17233</strain>
    </source>
</reference>
<dbReference type="Gene3D" id="1.10.10.60">
    <property type="entry name" value="Homeodomain-like"/>
    <property type="match status" value="1"/>
</dbReference>
<dbReference type="PANTHER" id="PTHR47506:SF6">
    <property type="entry name" value="HTH-TYPE TRANSCRIPTIONAL REPRESSOR NEMR"/>
    <property type="match status" value="1"/>
</dbReference>
<evidence type="ECO:0000256" key="2">
    <source>
        <dbReference type="ARBA" id="ARBA00023125"/>
    </source>
</evidence>
<keyword evidence="3" id="KW-0804">Transcription</keyword>
<feature type="domain" description="HTH tetR-type" evidence="5">
    <location>
        <begin position="6"/>
        <end position="66"/>
    </location>
</feature>
<evidence type="ECO:0000256" key="1">
    <source>
        <dbReference type="ARBA" id="ARBA00023015"/>
    </source>
</evidence>
<dbReference type="PRINTS" id="PR00455">
    <property type="entry name" value="HTHTETR"/>
</dbReference>